<gene>
    <name evidence="2" type="ORF">GMBLW1_39340</name>
</gene>
<dbReference type="Pfam" id="PF13517">
    <property type="entry name" value="FG-GAP_3"/>
    <property type="match status" value="1"/>
</dbReference>
<dbReference type="NCBIfam" id="TIGR03769">
    <property type="entry name" value="P_ac_wall_RPT"/>
    <property type="match status" value="1"/>
</dbReference>
<dbReference type="InParanoid" id="A0A6C2YWD9"/>
<dbReference type="AlphaFoldDB" id="A0A6C2YWD9"/>
<keyword evidence="2" id="KW-0401">Integrin</keyword>
<keyword evidence="3" id="KW-1185">Reference proteome</keyword>
<name>A0A6C2YWD9_9BACT</name>
<dbReference type="InterPro" id="IPR013517">
    <property type="entry name" value="FG-GAP"/>
</dbReference>
<proteinExistence type="predicted"/>
<evidence type="ECO:0008006" key="4">
    <source>
        <dbReference type="Google" id="ProtNLM"/>
    </source>
</evidence>
<dbReference type="KEGG" id="tim:GMBLW1_39340"/>
<dbReference type="PANTHER" id="PTHR45460">
    <property type="entry name" value="SIMILAR TO CYSTEINE PROTEINASE"/>
    <property type="match status" value="1"/>
</dbReference>
<evidence type="ECO:0000313" key="2">
    <source>
        <dbReference type="EMBL" id="VIP05259.1"/>
    </source>
</evidence>
<dbReference type="GO" id="GO:0007229">
    <property type="term" value="P:integrin-mediated signaling pathway"/>
    <property type="evidence" value="ECO:0007669"/>
    <property type="project" value="UniProtKB-KW"/>
</dbReference>
<reference evidence="2" key="1">
    <citation type="submission" date="2019-04" db="EMBL/GenBank/DDBJ databases">
        <authorList>
            <consortium name="Science for Life Laboratories"/>
        </authorList>
    </citation>
    <scope>NUCLEOTIDE SEQUENCE</scope>
    <source>
        <strain evidence="2">MBLW1</strain>
    </source>
</reference>
<dbReference type="InterPro" id="IPR028994">
    <property type="entry name" value="Integrin_alpha_N"/>
</dbReference>
<dbReference type="EMBL" id="LR586016">
    <property type="protein sequence ID" value="VIP05259.1"/>
    <property type="molecule type" value="Genomic_DNA"/>
</dbReference>
<sequence>MSHSSSSRPTPLRLETLESRALLHGSAGAGGLLSVGHFDAFEAKLETEDGAQVLELAIHNHDAETDFTPEGTVFLVKSESQTTRPDGNSFNFLGTPSGAPLWVLPQTFDADLLYLGVASEDIAPGALGSYFESDPRINAAGEYVRFELTGFEGPGQFSLWAIDSFGSPVVAMQTADGVQVNGTPSDTVFSLAGSHDHYNWGFTAPGTYTIRIKATAFLGADGTNPIESEEAVYTFYVQSSPDDIPEVPAPKPVYEPLIVIGADQGGAARVQSLNPETNETLSNFFAYNTSFTGGIRVAKGDIDGDGILDIVTGAGPGGGPHVRVFSGATGAELANFFAYETSYTGGVYVALGDFNKDGRADIITGTGVGGGPRVRIFDAFSGAELANFFAYESTFTGGVFVAAGDINADGHADIITGTGFGGGPRVRVFDGEALADDNELVAVMDFFSADPDFRGGVFVSSGDVNADGLDDVIVGTGLGGGPRVQVFSGANSTEIVNFLAFDADVRGGVRVSATDMNEDGHADLVVTMGPGTSSQIRVFNGEDPSEMLSEFAPFEPAFTGGVFVG</sequence>
<keyword evidence="1" id="KW-0732">Signal</keyword>
<dbReference type="NCBIfam" id="NF038134">
    <property type="entry name" value="choice_anch_M"/>
    <property type="match status" value="1"/>
</dbReference>
<dbReference type="SUPFAM" id="SSF69318">
    <property type="entry name" value="Integrin alpha N-terminal domain"/>
    <property type="match status" value="1"/>
</dbReference>
<dbReference type="RefSeq" id="WP_162660346.1">
    <property type="nucleotide sequence ID" value="NZ_LR593887.1"/>
</dbReference>
<dbReference type="EMBL" id="LR593887">
    <property type="protein sequence ID" value="VTS07874.1"/>
    <property type="molecule type" value="Genomic_DNA"/>
</dbReference>
<dbReference type="InterPro" id="IPR022435">
    <property type="entry name" value="Surface-anchored_actinobac"/>
</dbReference>
<protein>
    <recommendedName>
        <fullName evidence="4">FG-GAP repeat protein</fullName>
    </recommendedName>
</protein>
<dbReference type="PANTHER" id="PTHR45460:SF2">
    <property type="entry name" value="ALPHA 1,3 GLUCANASE, GH71 FAMILY (EUROFUNG)"/>
    <property type="match status" value="1"/>
</dbReference>
<evidence type="ECO:0000256" key="1">
    <source>
        <dbReference type="ARBA" id="ARBA00022729"/>
    </source>
</evidence>
<accession>A0A6C2YWD9</accession>
<dbReference type="Gene3D" id="2.130.10.130">
    <property type="entry name" value="Integrin alpha, N-terminal"/>
    <property type="match status" value="2"/>
</dbReference>
<evidence type="ECO:0000313" key="3">
    <source>
        <dbReference type="Proteomes" id="UP000464378"/>
    </source>
</evidence>
<dbReference type="Proteomes" id="UP000464378">
    <property type="component" value="Chromosome"/>
</dbReference>
<organism evidence="2">
    <name type="scientific">Tuwongella immobilis</name>
    <dbReference type="NCBI Taxonomy" id="692036"/>
    <lineage>
        <taxon>Bacteria</taxon>
        <taxon>Pseudomonadati</taxon>
        <taxon>Planctomycetota</taxon>
        <taxon>Planctomycetia</taxon>
        <taxon>Gemmatales</taxon>
        <taxon>Gemmataceae</taxon>
        <taxon>Tuwongella</taxon>
    </lineage>
</organism>